<proteinExistence type="predicted"/>
<gene>
    <name evidence="3" type="primary">smc_4</name>
    <name evidence="3" type="ORF">ENSA7_44910</name>
</gene>
<comment type="caution">
    <text evidence="3">The sequence shown here is derived from an EMBL/GenBank/DDBJ whole genome shotgun (WGS) entry which is preliminary data.</text>
</comment>
<protein>
    <submittedName>
        <fullName evidence="3">Chromosome partition protein Smc</fullName>
    </submittedName>
</protein>
<feature type="coiled-coil region" evidence="1">
    <location>
        <begin position="120"/>
        <end position="203"/>
    </location>
</feature>
<sequence>MRVGAAALLGLVLILVAGACHPPPTPVLAPAAAEPTLEQLYTEGRHGEVVLLATAIIDEHPGRRETVAHARFFRAMSWLAQDRRIERARGELELRALELDYADCVWGQIAGAYASKLFRVDALQSALLELTLELRELEGQISTLEHELAEVEANGEQRDAKLAAVERERDQLRAQLDAAQAGAKLAESRIVALEEELAALKQVDMQREP</sequence>
<keyword evidence="1" id="KW-0175">Coiled coil</keyword>
<evidence type="ECO:0000313" key="4">
    <source>
        <dbReference type="Proteomes" id="UP000238823"/>
    </source>
</evidence>
<reference evidence="3 4" key="1">
    <citation type="submission" date="2018-03" db="EMBL/GenBank/DDBJ databases">
        <title>Draft Genome Sequences of the Obligatory Marine Myxobacteria Enhygromyxa salina SWB007.</title>
        <authorList>
            <person name="Poehlein A."/>
            <person name="Moghaddam J.A."/>
            <person name="Harms H."/>
            <person name="Alanjari M."/>
            <person name="Koenig G.M."/>
            <person name="Daniel R."/>
            <person name="Schaeberle T.F."/>
        </authorList>
    </citation>
    <scope>NUCLEOTIDE SEQUENCE [LARGE SCALE GENOMIC DNA]</scope>
    <source>
        <strain evidence="3 4">SWB007</strain>
    </source>
</reference>
<feature type="signal peptide" evidence="2">
    <location>
        <begin position="1"/>
        <end position="19"/>
    </location>
</feature>
<accession>A0A2S9YKG3</accession>
<dbReference type="EMBL" id="PVNL01000092">
    <property type="protein sequence ID" value="PRQ05601.1"/>
    <property type="molecule type" value="Genomic_DNA"/>
</dbReference>
<keyword evidence="2" id="KW-0732">Signal</keyword>
<name>A0A2S9YKG3_9BACT</name>
<dbReference type="PROSITE" id="PS51257">
    <property type="entry name" value="PROKAR_LIPOPROTEIN"/>
    <property type="match status" value="1"/>
</dbReference>
<evidence type="ECO:0000256" key="1">
    <source>
        <dbReference type="SAM" id="Coils"/>
    </source>
</evidence>
<feature type="chain" id="PRO_5015648688" evidence="2">
    <location>
        <begin position="20"/>
        <end position="209"/>
    </location>
</feature>
<organism evidence="3 4">
    <name type="scientific">Enhygromyxa salina</name>
    <dbReference type="NCBI Taxonomy" id="215803"/>
    <lineage>
        <taxon>Bacteria</taxon>
        <taxon>Pseudomonadati</taxon>
        <taxon>Myxococcota</taxon>
        <taxon>Polyangia</taxon>
        <taxon>Nannocystales</taxon>
        <taxon>Nannocystaceae</taxon>
        <taxon>Enhygromyxa</taxon>
    </lineage>
</organism>
<dbReference type="Proteomes" id="UP000238823">
    <property type="component" value="Unassembled WGS sequence"/>
</dbReference>
<dbReference type="RefSeq" id="WP_146158020.1">
    <property type="nucleotide sequence ID" value="NZ_PVNL01000092.1"/>
</dbReference>
<evidence type="ECO:0000313" key="3">
    <source>
        <dbReference type="EMBL" id="PRQ05601.1"/>
    </source>
</evidence>
<dbReference type="Gene3D" id="1.20.5.1160">
    <property type="entry name" value="Vasodilator-stimulated phosphoprotein"/>
    <property type="match status" value="1"/>
</dbReference>
<evidence type="ECO:0000256" key="2">
    <source>
        <dbReference type="SAM" id="SignalP"/>
    </source>
</evidence>
<dbReference type="AlphaFoldDB" id="A0A2S9YKG3"/>
<dbReference type="SUPFAM" id="SSF57997">
    <property type="entry name" value="Tropomyosin"/>
    <property type="match status" value="1"/>
</dbReference>